<dbReference type="PATRIC" id="fig|1163407.3.peg.1238"/>
<evidence type="ECO:0000256" key="1">
    <source>
        <dbReference type="SAM" id="Phobius"/>
    </source>
</evidence>
<sequence>MINRDEERLNRQLDRFERELPAPLSRSMRWLREPSSRWIRVPAGILLIVGGIFSILPLLGLWMLPLGLLLLAQDLPFLRRPTRRALLWMERRWVRWKRRPRSTTG</sequence>
<dbReference type="AlphaFoldDB" id="I4W3G8"/>
<proteinExistence type="predicted"/>
<comment type="caution">
    <text evidence="2">The sequence shown here is derived from an EMBL/GenBank/DDBJ whole genome shotgun (WGS) entry which is preliminary data.</text>
</comment>
<keyword evidence="1" id="KW-1133">Transmembrane helix</keyword>
<dbReference type="OrthoDB" id="5959103at2"/>
<protein>
    <recommendedName>
        <fullName evidence="4">Transmembrane protein</fullName>
    </recommendedName>
</protein>
<dbReference type="eggNOG" id="ENOG5032YAU">
    <property type="taxonomic scope" value="Bacteria"/>
</dbReference>
<evidence type="ECO:0008006" key="4">
    <source>
        <dbReference type="Google" id="ProtNLM"/>
    </source>
</evidence>
<gene>
    <name evidence="2" type="ORF">UU7_06168</name>
</gene>
<evidence type="ECO:0000313" key="3">
    <source>
        <dbReference type="Proteomes" id="UP000003226"/>
    </source>
</evidence>
<dbReference type="Proteomes" id="UP000003226">
    <property type="component" value="Unassembled WGS sequence"/>
</dbReference>
<dbReference type="STRING" id="1163407.UU7_06168"/>
<dbReference type="EMBL" id="AJXT01000009">
    <property type="protein sequence ID" value="EIL94009.1"/>
    <property type="molecule type" value="Genomic_DNA"/>
</dbReference>
<reference evidence="2 3" key="1">
    <citation type="journal article" date="2012" name="J. Bacteriol.">
        <title>Genome sequences for six rhodanobacter strains, isolated from soils and the terrestrial subsurface, with variable denitrification capabilities.</title>
        <authorList>
            <person name="Kostka J.E."/>
            <person name="Green S.J."/>
            <person name="Rishishwar L."/>
            <person name="Prakash O."/>
            <person name="Katz L.S."/>
            <person name="Marino-Ramirez L."/>
            <person name="Jordan I.K."/>
            <person name="Munk C."/>
            <person name="Ivanova N."/>
            <person name="Mikhailova N."/>
            <person name="Watson D.B."/>
            <person name="Brown S.D."/>
            <person name="Palumbo A.V."/>
            <person name="Brooks S.C."/>
        </authorList>
    </citation>
    <scope>NUCLEOTIDE SEQUENCE [LARGE SCALE GENOMIC DNA]</scope>
    <source>
        <strain evidence="2 3">B39</strain>
    </source>
</reference>
<evidence type="ECO:0000313" key="2">
    <source>
        <dbReference type="EMBL" id="EIL94009.1"/>
    </source>
</evidence>
<keyword evidence="1" id="KW-0812">Transmembrane</keyword>
<accession>I4W3G8</accession>
<keyword evidence="3" id="KW-1185">Reference proteome</keyword>
<organism evidence="2 3">
    <name type="scientific">Rhodanobacter spathiphylli B39</name>
    <dbReference type="NCBI Taxonomy" id="1163407"/>
    <lineage>
        <taxon>Bacteria</taxon>
        <taxon>Pseudomonadati</taxon>
        <taxon>Pseudomonadota</taxon>
        <taxon>Gammaproteobacteria</taxon>
        <taxon>Lysobacterales</taxon>
        <taxon>Rhodanobacteraceae</taxon>
        <taxon>Rhodanobacter</taxon>
    </lineage>
</organism>
<dbReference type="RefSeq" id="WP_007806416.1">
    <property type="nucleotide sequence ID" value="NZ_AJXT01000009.1"/>
</dbReference>
<name>I4W3G8_9GAMM</name>
<keyword evidence="1" id="KW-0472">Membrane</keyword>
<feature type="transmembrane region" description="Helical" evidence="1">
    <location>
        <begin position="38"/>
        <end position="56"/>
    </location>
</feature>